<name>A0ABY3C6P9_9GAMM</name>
<evidence type="ECO:0000313" key="3">
    <source>
        <dbReference type="EMBL" id="TRW91280.1"/>
    </source>
</evidence>
<organism evidence="3 4">
    <name type="scientific">Candidatus Methylobacter oryzae</name>
    <dbReference type="NCBI Taxonomy" id="2497749"/>
    <lineage>
        <taxon>Bacteria</taxon>
        <taxon>Pseudomonadati</taxon>
        <taxon>Pseudomonadota</taxon>
        <taxon>Gammaproteobacteria</taxon>
        <taxon>Methylococcales</taxon>
        <taxon>Methylococcaceae</taxon>
        <taxon>Methylobacter</taxon>
    </lineage>
</organism>
<dbReference type="EMBL" id="RYFG02000113">
    <property type="protein sequence ID" value="TRW91280.1"/>
    <property type="molecule type" value="Genomic_DNA"/>
</dbReference>
<feature type="domain" description="DUF5710" evidence="2">
    <location>
        <begin position="5"/>
        <end position="47"/>
    </location>
</feature>
<dbReference type="InterPro" id="IPR043764">
    <property type="entry name" value="DUF5710"/>
</dbReference>
<protein>
    <recommendedName>
        <fullName evidence="2">DUF5710 domain-containing protein</fullName>
    </recommendedName>
</protein>
<evidence type="ECO:0000259" key="2">
    <source>
        <dbReference type="Pfam" id="PF18974"/>
    </source>
</evidence>
<keyword evidence="4" id="KW-1185">Reference proteome</keyword>
<feature type="region of interest" description="Disordered" evidence="1">
    <location>
        <begin position="48"/>
        <end position="74"/>
    </location>
</feature>
<proteinExistence type="predicted"/>
<feature type="compositionally biased region" description="Low complexity" evidence="1">
    <location>
        <begin position="55"/>
        <end position="74"/>
    </location>
</feature>
<reference evidence="3 4" key="1">
    <citation type="journal article" date="2019" name="Antonie Van Leeuwenhoek">
        <title>Description of 'Ca. Methylobacter oryzae' KRF1, a novel species from the environmentally important Methylobacter clade 2.</title>
        <authorList>
            <person name="Khatri K."/>
            <person name="Mohite J.A."/>
            <person name="Pandit P.S."/>
            <person name="Bahulikar R."/>
            <person name="Rahalkar M.C."/>
        </authorList>
    </citation>
    <scope>NUCLEOTIDE SEQUENCE [LARGE SCALE GENOMIC DNA]</scope>
    <source>
        <strain evidence="3 4">KRF1</strain>
    </source>
</reference>
<sequence>MPNSKTYLNVPFAQKDEAKALGARWDAVKKKWFVPAGKDVALFTRWQTESGTMESPSPKASSSSSSSTTATGAKTHATIENFIAYNGDAPPWD</sequence>
<evidence type="ECO:0000256" key="1">
    <source>
        <dbReference type="SAM" id="MobiDB-lite"/>
    </source>
</evidence>
<comment type="caution">
    <text evidence="3">The sequence shown here is derived from an EMBL/GenBank/DDBJ whole genome shotgun (WGS) entry which is preliminary data.</text>
</comment>
<dbReference type="Proteomes" id="UP000733744">
    <property type="component" value="Unassembled WGS sequence"/>
</dbReference>
<gene>
    <name evidence="3" type="ORF">EKO24_017030</name>
</gene>
<dbReference type="Pfam" id="PF18974">
    <property type="entry name" value="DUF5710"/>
    <property type="match status" value="1"/>
</dbReference>
<evidence type="ECO:0000313" key="4">
    <source>
        <dbReference type="Proteomes" id="UP000733744"/>
    </source>
</evidence>
<accession>A0ABY3C6P9</accession>
<dbReference type="RefSeq" id="WP_127027893.1">
    <property type="nucleotide sequence ID" value="NZ_RYFG02000113.1"/>
</dbReference>